<comment type="subcellular location">
    <subcellularLocation>
        <location evidence="1">Endosome</location>
    </subcellularLocation>
</comment>
<name>A0AA38C8J5_TAXCH</name>
<accession>A0AA38C8J5</accession>
<keyword evidence="4" id="KW-0967">Endosome</keyword>
<evidence type="ECO:0000256" key="2">
    <source>
        <dbReference type="ARBA" id="ARBA00007617"/>
    </source>
</evidence>
<dbReference type="Proteomes" id="UP000824469">
    <property type="component" value="Unassembled WGS sequence"/>
</dbReference>
<dbReference type="GO" id="GO:0043162">
    <property type="term" value="P:ubiquitin-dependent protein catabolic process via the multivesicular body sorting pathway"/>
    <property type="evidence" value="ECO:0007669"/>
    <property type="project" value="TreeGrafter"/>
</dbReference>
<keyword evidence="3" id="KW-0813">Transport</keyword>
<evidence type="ECO:0000259" key="6">
    <source>
        <dbReference type="Pfam" id="PF07200"/>
    </source>
</evidence>
<evidence type="ECO:0000256" key="3">
    <source>
        <dbReference type="ARBA" id="ARBA00022448"/>
    </source>
</evidence>
<dbReference type="GO" id="GO:0006623">
    <property type="term" value="P:protein targeting to vacuole"/>
    <property type="evidence" value="ECO:0007669"/>
    <property type="project" value="TreeGrafter"/>
</dbReference>
<comment type="caution">
    <text evidence="7">The sequence shown here is derived from an EMBL/GenBank/DDBJ whole genome shotgun (WGS) entry which is preliminary data.</text>
</comment>
<dbReference type="GO" id="GO:0000813">
    <property type="term" value="C:ESCRT I complex"/>
    <property type="evidence" value="ECO:0007669"/>
    <property type="project" value="TreeGrafter"/>
</dbReference>
<evidence type="ECO:0000256" key="5">
    <source>
        <dbReference type="ARBA" id="ARBA00022927"/>
    </source>
</evidence>
<evidence type="ECO:0000256" key="4">
    <source>
        <dbReference type="ARBA" id="ARBA00022753"/>
    </source>
</evidence>
<feature type="non-terminal residue" evidence="7">
    <location>
        <position position="116"/>
    </location>
</feature>
<gene>
    <name evidence="7" type="ORF">KI387_028928</name>
</gene>
<dbReference type="InterPro" id="IPR009851">
    <property type="entry name" value="Mod_r"/>
</dbReference>
<dbReference type="PANTHER" id="PTHR13678:SF2">
    <property type="entry name" value="VACUOLAR PROTEIN SORTING-ASSOCIATED PROTEIN 37A"/>
    <property type="match status" value="1"/>
</dbReference>
<evidence type="ECO:0000313" key="7">
    <source>
        <dbReference type="EMBL" id="KAH9297246.1"/>
    </source>
</evidence>
<keyword evidence="5" id="KW-0653">Protein transport</keyword>
<sequence length="116" mass="13224">EDELRTITTDKDAYNKVLHSIGEVKHLESLRDDLCTKTTQLARKNIENANQIAELKNQCAIIRTTELAVAEEKFHELEKQEQELASLSPVALLENLRDAAHITDEESEKLYHLLVS</sequence>
<dbReference type="GO" id="GO:0006612">
    <property type="term" value="P:protein targeting to membrane"/>
    <property type="evidence" value="ECO:0007669"/>
    <property type="project" value="TreeGrafter"/>
</dbReference>
<evidence type="ECO:0000313" key="8">
    <source>
        <dbReference type="Proteomes" id="UP000824469"/>
    </source>
</evidence>
<dbReference type="Pfam" id="PF07200">
    <property type="entry name" value="Mod_r"/>
    <property type="match status" value="1"/>
</dbReference>
<keyword evidence="8" id="KW-1185">Reference proteome</keyword>
<dbReference type="AlphaFoldDB" id="A0AA38C8J5"/>
<dbReference type="EMBL" id="JAHRHJ020000010">
    <property type="protein sequence ID" value="KAH9297246.1"/>
    <property type="molecule type" value="Genomic_DNA"/>
</dbReference>
<reference evidence="7 8" key="1">
    <citation type="journal article" date="2021" name="Nat. Plants">
        <title>The Taxus genome provides insights into paclitaxel biosynthesis.</title>
        <authorList>
            <person name="Xiong X."/>
            <person name="Gou J."/>
            <person name="Liao Q."/>
            <person name="Li Y."/>
            <person name="Zhou Q."/>
            <person name="Bi G."/>
            <person name="Li C."/>
            <person name="Du R."/>
            <person name="Wang X."/>
            <person name="Sun T."/>
            <person name="Guo L."/>
            <person name="Liang H."/>
            <person name="Lu P."/>
            <person name="Wu Y."/>
            <person name="Zhang Z."/>
            <person name="Ro D.K."/>
            <person name="Shang Y."/>
            <person name="Huang S."/>
            <person name="Yan J."/>
        </authorList>
    </citation>
    <scope>NUCLEOTIDE SEQUENCE [LARGE SCALE GENOMIC DNA]</scope>
    <source>
        <strain evidence="7">Ta-2019</strain>
    </source>
</reference>
<feature type="non-terminal residue" evidence="7">
    <location>
        <position position="1"/>
    </location>
</feature>
<comment type="similarity">
    <text evidence="2">Belongs to the VPS37 family.</text>
</comment>
<organism evidence="7 8">
    <name type="scientific">Taxus chinensis</name>
    <name type="common">Chinese yew</name>
    <name type="synonym">Taxus wallichiana var. chinensis</name>
    <dbReference type="NCBI Taxonomy" id="29808"/>
    <lineage>
        <taxon>Eukaryota</taxon>
        <taxon>Viridiplantae</taxon>
        <taxon>Streptophyta</taxon>
        <taxon>Embryophyta</taxon>
        <taxon>Tracheophyta</taxon>
        <taxon>Spermatophyta</taxon>
        <taxon>Pinopsida</taxon>
        <taxon>Pinidae</taxon>
        <taxon>Conifers II</taxon>
        <taxon>Cupressales</taxon>
        <taxon>Taxaceae</taxon>
        <taxon>Taxus</taxon>
    </lineage>
</organism>
<feature type="domain" description="VPS37 C-terminal" evidence="6">
    <location>
        <begin position="2"/>
        <end position="112"/>
    </location>
</feature>
<dbReference type="PANTHER" id="PTHR13678">
    <property type="entry name" value="VACUOLAR PROTEIN SORTING-ASSOCIATED PROTEIN 37"/>
    <property type="match status" value="1"/>
</dbReference>
<proteinExistence type="inferred from homology"/>
<evidence type="ECO:0000256" key="1">
    <source>
        <dbReference type="ARBA" id="ARBA00004177"/>
    </source>
</evidence>
<protein>
    <recommendedName>
        <fullName evidence="6">VPS37 C-terminal domain-containing protein</fullName>
    </recommendedName>
</protein>